<dbReference type="Gene3D" id="2.40.20.10">
    <property type="entry name" value="Plasminogen Kringle 4"/>
    <property type="match status" value="2"/>
</dbReference>
<keyword evidence="8" id="KW-1015">Disulfide bond</keyword>
<evidence type="ECO:0000313" key="21">
    <source>
        <dbReference type="RefSeq" id="XP_019644242.1"/>
    </source>
</evidence>
<dbReference type="InterPro" id="IPR051836">
    <property type="entry name" value="Kremen_rcpt"/>
</dbReference>
<dbReference type="AlphaFoldDB" id="A0A6P5AMG0"/>
<dbReference type="GeneID" id="109485237"/>
<dbReference type="Proteomes" id="UP000515135">
    <property type="component" value="Unplaced"/>
</dbReference>
<dbReference type="PROSITE" id="PS50070">
    <property type="entry name" value="KRINGLE_2"/>
    <property type="match status" value="2"/>
</dbReference>
<feature type="chain" id="PRO_5028409764" description="Kringle-containing protein marking the eye and the nose" evidence="15">
    <location>
        <begin position="27"/>
        <end position="654"/>
    </location>
</feature>
<evidence type="ECO:0000259" key="18">
    <source>
        <dbReference type="PROSITE" id="PS50923"/>
    </source>
</evidence>
<dbReference type="SUPFAM" id="SSF57440">
    <property type="entry name" value="Kringle-like"/>
    <property type="match status" value="2"/>
</dbReference>
<dbReference type="Pfam" id="PF00431">
    <property type="entry name" value="CUB"/>
    <property type="match status" value="1"/>
</dbReference>
<feature type="compositionally biased region" description="Low complexity" evidence="13">
    <location>
        <begin position="470"/>
        <end position="488"/>
    </location>
</feature>
<dbReference type="InterPro" id="IPR013806">
    <property type="entry name" value="Kringle-like"/>
</dbReference>
<dbReference type="SUPFAM" id="SSF49854">
    <property type="entry name" value="Spermadhesin, CUB domain"/>
    <property type="match status" value="1"/>
</dbReference>
<dbReference type="SMART" id="SM00130">
    <property type="entry name" value="KR"/>
    <property type="match status" value="2"/>
</dbReference>
<keyword evidence="20" id="KW-1185">Reference proteome</keyword>
<dbReference type="Gene3D" id="2.10.70.10">
    <property type="entry name" value="Complement Module, domain 1"/>
    <property type="match status" value="1"/>
</dbReference>
<keyword evidence="2 11" id="KW-0420">Kringle</keyword>
<feature type="domain" description="WSC" evidence="19">
    <location>
        <begin position="188"/>
        <end position="284"/>
    </location>
</feature>
<keyword evidence="12" id="KW-0768">Sushi</keyword>
<keyword evidence="9" id="KW-0325">Glycoprotein</keyword>
<comment type="caution">
    <text evidence="11">Lacks conserved residue(s) required for the propagation of feature annotation.</text>
</comment>
<dbReference type="InterPro" id="IPR000859">
    <property type="entry name" value="CUB_dom"/>
</dbReference>
<dbReference type="InterPro" id="IPR000436">
    <property type="entry name" value="Sushi_SCR_CCP_dom"/>
</dbReference>
<evidence type="ECO:0000256" key="1">
    <source>
        <dbReference type="ARBA" id="ARBA00004167"/>
    </source>
</evidence>
<comment type="subcellular location">
    <subcellularLocation>
        <location evidence="1">Membrane</location>
        <topology evidence="1">Single-pass membrane protein</topology>
    </subcellularLocation>
</comment>
<feature type="domain" description="Kringle" evidence="17">
    <location>
        <begin position="100"/>
        <end position="186"/>
    </location>
</feature>
<dbReference type="OrthoDB" id="4781at2759"/>
<dbReference type="GO" id="GO:0016055">
    <property type="term" value="P:Wnt signaling pathway"/>
    <property type="evidence" value="ECO:0007669"/>
    <property type="project" value="UniProtKB-KW"/>
</dbReference>
<dbReference type="Pfam" id="PF00084">
    <property type="entry name" value="Sushi"/>
    <property type="match status" value="1"/>
</dbReference>
<dbReference type="PROSITE" id="PS50923">
    <property type="entry name" value="SUSHI"/>
    <property type="match status" value="1"/>
</dbReference>
<keyword evidence="5 15" id="KW-0732">Signal</keyword>
<reference evidence="21" key="1">
    <citation type="submission" date="2025-08" db="UniProtKB">
        <authorList>
            <consortium name="RefSeq"/>
        </authorList>
    </citation>
    <scope>IDENTIFICATION</scope>
    <source>
        <tissue evidence="21">Gonad</tissue>
    </source>
</reference>
<evidence type="ECO:0000256" key="5">
    <source>
        <dbReference type="ARBA" id="ARBA00022729"/>
    </source>
</evidence>
<dbReference type="CDD" id="cd00041">
    <property type="entry name" value="CUB"/>
    <property type="match status" value="1"/>
</dbReference>
<keyword evidence="7 14" id="KW-0472">Membrane</keyword>
<dbReference type="GO" id="GO:0005886">
    <property type="term" value="C:plasma membrane"/>
    <property type="evidence" value="ECO:0007669"/>
    <property type="project" value="TreeGrafter"/>
</dbReference>
<evidence type="ECO:0000256" key="14">
    <source>
        <dbReference type="SAM" id="Phobius"/>
    </source>
</evidence>
<evidence type="ECO:0000313" key="20">
    <source>
        <dbReference type="Proteomes" id="UP000515135"/>
    </source>
</evidence>
<feature type="domain" description="CUB" evidence="16">
    <location>
        <begin position="288"/>
        <end position="391"/>
    </location>
</feature>
<sequence length="654" mass="71190">MGPGEFGGSAALVVFLFGHFVTVVFSIKDCYTRVDGRIVYEGINNVADFGQPCQAWSSQDGRTHNYCRAPRAGDLQPWCFVRADTGNLIQARCDVEHCTECYTVTGSDYRGTQSKPSSNESSTEECVSWTDESGGKRFNTKAHPDDRSGLGDHNYCRNPWPEGRPSPWCYTGKTPASHKQCLIPNCKVPGYLGCVTETETAPLLWNVVRTAYFSQLTIAHCVTYCRDHGTQYAGFRNGNQCICIAGPRDVFRSLPEVTDCNKKCAGDSRHFCGGTNSTALFDTRMGQCGGWRYGVYGTIHSPNFPSDYPNGEICSWSIMGPENHVLRLHFAMYDIADSEDYVAVWDNSTRRRVLLTPSKNGYVVDSNHAGLHFVADSAKNGPGFSLVFEAVKKCPKPDILNGKADADSFLPGQFATVECDPGFRVFGPAKVMCEDDGTFKNLPECLSENSTLPTPVSFSNNKTTDASIVSTTSHHLSTDSSQVSTTSTRDQGTTEVPQTTVKRPRPRTQGPAKTSTFIATTTESIRTSSARSTTSRPFSTTERHHTTELRTTQSAEHSKPDSSSGSSQEAEDATSTVVIGVVVAIVLILVIGLLIYISCAVLAAKRARQASLENGQAENADAEVNVPLKDFGEESNTNDEDDVQTGKDAVLGEL</sequence>
<dbReference type="InterPro" id="IPR038178">
    <property type="entry name" value="Kringle_sf"/>
</dbReference>
<proteinExistence type="predicted"/>
<name>A0A6P5AMG0_BRABE</name>
<feature type="region of interest" description="Disordered" evidence="13">
    <location>
        <begin position="110"/>
        <end position="144"/>
    </location>
</feature>
<feature type="compositionally biased region" description="Polar residues" evidence="13">
    <location>
        <begin position="489"/>
        <end position="501"/>
    </location>
</feature>
<evidence type="ECO:0000256" key="9">
    <source>
        <dbReference type="ARBA" id="ARBA00023180"/>
    </source>
</evidence>
<dbReference type="SMART" id="SM00042">
    <property type="entry name" value="CUB"/>
    <property type="match status" value="1"/>
</dbReference>
<keyword evidence="6 14" id="KW-1133">Transmembrane helix</keyword>
<feature type="compositionally biased region" description="Polar residues" evidence="13">
    <location>
        <begin position="110"/>
        <end position="125"/>
    </location>
</feature>
<evidence type="ECO:0000256" key="10">
    <source>
        <dbReference type="ARBA" id="ARBA00032328"/>
    </source>
</evidence>
<dbReference type="SUPFAM" id="SSF57535">
    <property type="entry name" value="Complement control module/SCR domain"/>
    <property type="match status" value="1"/>
</dbReference>
<accession>A0A6P5AMG0</accession>
<evidence type="ECO:0000256" key="6">
    <source>
        <dbReference type="ARBA" id="ARBA00022989"/>
    </source>
</evidence>
<evidence type="ECO:0000256" key="12">
    <source>
        <dbReference type="PROSITE-ProRule" id="PRU00302"/>
    </source>
</evidence>
<feature type="domain" description="Kringle" evidence="17">
    <location>
        <begin position="40"/>
        <end position="98"/>
    </location>
</feature>
<evidence type="ECO:0000256" key="11">
    <source>
        <dbReference type="PROSITE-ProRule" id="PRU00121"/>
    </source>
</evidence>
<feature type="signal peptide" evidence="15">
    <location>
        <begin position="1"/>
        <end position="26"/>
    </location>
</feature>
<dbReference type="PANTHER" id="PTHR24269">
    <property type="entry name" value="KREMEN PROTEIN"/>
    <property type="match status" value="1"/>
</dbReference>
<protein>
    <recommendedName>
        <fullName evidence="10">Kringle-containing protein marking the eye and the nose</fullName>
    </recommendedName>
</protein>
<feature type="compositionally biased region" description="Polar residues" evidence="13">
    <location>
        <begin position="561"/>
        <end position="571"/>
    </location>
</feature>
<keyword evidence="4 14" id="KW-0812">Transmembrane</keyword>
<feature type="region of interest" description="Disordered" evidence="13">
    <location>
        <begin position="469"/>
        <end position="571"/>
    </location>
</feature>
<dbReference type="InterPro" id="IPR035976">
    <property type="entry name" value="Sushi/SCR/CCP_sf"/>
</dbReference>
<dbReference type="RefSeq" id="XP_019644242.1">
    <property type="nucleotide sequence ID" value="XM_019788683.1"/>
</dbReference>
<feature type="region of interest" description="Disordered" evidence="13">
    <location>
        <begin position="613"/>
        <end position="654"/>
    </location>
</feature>
<dbReference type="Pfam" id="PF00051">
    <property type="entry name" value="Kringle"/>
    <property type="match status" value="1"/>
</dbReference>
<keyword evidence="3" id="KW-0879">Wnt signaling pathway</keyword>
<evidence type="ECO:0000256" key="15">
    <source>
        <dbReference type="SAM" id="SignalP"/>
    </source>
</evidence>
<dbReference type="InterPro" id="IPR035914">
    <property type="entry name" value="Sperma_CUB_dom_sf"/>
</dbReference>
<dbReference type="PROSITE" id="PS01180">
    <property type="entry name" value="CUB"/>
    <property type="match status" value="1"/>
</dbReference>
<feature type="domain" description="Sushi" evidence="18">
    <location>
        <begin position="392"/>
        <end position="447"/>
    </location>
</feature>
<organism evidence="20 21">
    <name type="scientific">Branchiostoma belcheri</name>
    <name type="common">Amphioxus</name>
    <dbReference type="NCBI Taxonomy" id="7741"/>
    <lineage>
        <taxon>Eukaryota</taxon>
        <taxon>Metazoa</taxon>
        <taxon>Chordata</taxon>
        <taxon>Cephalochordata</taxon>
        <taxon>Leptocardii</taxon>
        <taxon>Amphioxiformes</taxon>
        <taxon>Branchiostomatidae</taxon>
        <taxon>Branchiostoma</taxon>
    </lineage>
</organism>
<dbReference type="InterPro" id="IPR000001">
    <property type="entry name" value="Kringle"/>
</dbReference>
<evidence type="ECO:0000256" key="2">
    <source>
        <dbReference type="ARBA" id="ARBA00022572"/>
    </source>
</evidence>
<evidence type="ECO:0000256" key="3">
    <source>
        <dbReference type="ARBA" id="ARBA00022687"/>
    </source>
</evidence>
<feature type="transmembrane region" description="Helical" evidence="14">
    <location>
        <begin position="577"/>
        <end position="604"/>
    </location>
</feature>
<feature type="compositionally biased region" description="Low complexity" evidence="13">
    <location>
        <begin position="518"/>
        <end position="540"/>
    </location>
</feature>
<dbReference type="PROSITE" id="PS51212">
    <property type="entry name" value="WSC"/>
    <property type="match status" value="1"/>
</dbReference>
<evidence type="ECO:0000256" key="4">
    <source>
        <dbReference type="ARBA" id="ARBA00022692"/>
    </source>
</evidence>
<dbReference type="KEGG" id="bbel:109485237"/>
<evidence type="ECO:0000259" key="16">
    <source>
        <dbReference type="PROSITE" id="PS01180"/>
    </source>
</evidence>
<dbReference type="SMART" id="SM00032">
    <property type="entry name" value="CCP"/>
    <property type="match status" value="1"/>
</dbReference>
<dbReference type="PANTHER" id="PTHR24269:SF26">
    <property type="entry name" value="KRINGLE-CONTAINING PROTEIN MARKING THE EYE AND THE NOSE"/>
    <property type="match status" value="1"/>
</dbReference>
<evidence type="ECO:0000256" key="7">
    <source>
        <dbReference type="ARBA" id="ARBA00023136"/>
    </source>
</evidence>
<evidence type="ECO:0000259" key="19">
    <source>
        <dbReference type="PROSITE" id="PS51212"/>
    </source>
</evidence>
<gene>
    <name evidence="21" type="primary">LOC109485237</name>
</gene>
<dbReference type="CDD" id="cd00033">
    <property type="entry name" value="CCP"/>
    <property type="match status" value="1"/>
</dbReference>
<evidence type="ECO:0000256" key="13">
    <source>
        <dbReference type="SAM" id="MobiDB-lite"/>
    </source>
</evidence>
<evidence type="ECO:0000256" key="8">
    <source>
        <dbReference type="ARBA" id="ARBA00023157"/>
    </source>
</evidence>
<dbReference type="Pfam" id="PF01822">
    <property type="entry name" value="WSC"/>
    <property type="match status" value="1"/>
</dbReference>
<evidence type="ECO:0000259" key="17">
    <source>
        <dbReference type="PROSITE" id="PS50070"/>
    </source>
</evidence>
<dbReference type="InterPro" id="IPR002889">
    <property type="entry name" value="WSC_carb-bd"/>
</dbReference>
<dbReference type="Gene3D" id="2.60.120.290">
    <property type="entry name" value="Spermadhesin, CUB domain"/>
    <property type="match status" value="1"/>
</dbReference>